<dbReference type="FunFam" id="3.20.20.450:FF:000001">
    <property type="entry name" value="Cyclic di-GMP phosphodiesterase yahA"/>
    <property type="match status" value="1"/>
</dbReference>
<dbReference type="InterPro" id="IPR035919">
    <property type="entry name" value="EAL_sf"/>
</dbReference>
<dbReference type="SUPFAM" id="SSF55073">
    <property type="entry name" value="Nucleotide cyclase"/>
    <property type="match status" value="1"/>
</dbReference>
<dbReference type="AlphaFoldDB" id="A0A918XE90"/>
<dbReference type="InterPro" id="IPR052155">
    <property type="entry name" value="Biofilm_reg_signaling"/>
</dbReference>
<dbReference type="GO" id="GO:0071111">
    <property type="term" value="F:cyclic-guanylate-specific phosphodiesterase activity"/>
    <property type="evidence" value="ECO:0007669"/>
    <property type="project" value="UniProtKB-EC"/>
</dbReference>
<dbReference type="InterPro" id="IPR029787">
    <property type="entry name" value="Nucleotide_cyclase"/>
</dbReference>
<evidence type="ECO:0000259" key="10">
    <source>
        <dbReference type="PROSITE" id="PS50887"/>
    </source>
</evidence>
<dbReference type="GO" id="GO:0071732">
    <property type="term" value="P:cellular response to nitric oxide"/>
    <property type="evidence" value="ECO:0007669"/>
    <property type="project" value="UniProtKB-ARBA"/>
</dbReference>
<keyword evidence="7" id="KW-0812">Transmembrane</keyword>
<evidence type="ECO:0000256" key="1">
    <source>
        <dbReference type="ARBA" id="ARBA00001946"/>
    </source>
</evidence>
<dbReference type="Gene3D" id="3.20.20.450">
    <property type="entry name" value="EAL domain"/>
    <property type="match status" value="1"/>
</dbReference>
<evidence type="ECO:0000256" key="6">
    <source>
        <dbReference type="SAM" id="MobiDB-lite"/>
    </source>
</evidence>
<comment type="cofactor">
    <cofactor evidence="1">
        <name>Mg(2+)</name>
        <dbReference type="ChEBI" id="CHEBI:18420"/>
    </cofactor>
</comment>
<evidence type="ECO:0000313" key="12">
    <source>
        <dbReference type="Proteomes" id="UP000644693"/>
    </source>
</evidence>
<dbReference type="FunFam" id="3.30.70.270:FF:000001">
    <property type="entry name" value="Diguanylate cyclase domain protein"/>
    <property type="match status" value="1"/>
</dbReference>
<dbReference type="PROSITE" id="PS50887">
    <property type="entry name" value="GGDEF"/>
    <property type="match status" value="1"/>
</dbReference>
<sequence length="778" mass="85298">MTISGKINTLIWVIAVGATTLLTIFIGEREYHYQRDEISREVVTAIAGMPQLQLALYFNDKTAISQNLSQLMTLSPALRRVRLFDATGEEVGERSAPWSEGEGKPSFESLRGEAGPLQTTGAVRRADVTPPNQLLLTIASLGERVNHITRPISSVINPFETGVTGESFGLALSERDSARSLYVIGYLDIEMSSVLLRYQTLGTVASSAAIGLLVILFSAFVISLITRRITAPLGRLAKVADDIASGKMVEKVDESSAGDLAEIARVLNGIIAGLNTYKSQMDVDHQLLSMKVEERTEQLSKRNAELNKAVKEVTETKDRLRQMAYFDSLTALPNRRLFAEQLSLLLRMARRNKQPLALLFLDLDNFKRINDSLGHSAGDQLLQEVAHRLSGCVRESDVVAHYVDSESRIDVSRLGGDEFTVVLNQIDKPESAALVAQRLLDSLTTPMNIDGHEIIVTPSIGIAVAPDDGGDTEGLLKAADTAMYHAKKQGKNNYLFYDSAMGAAGVERLRLETDLRRAIERGQMVLHYQPQVDTHTGNIIGAEALMRWEHPEQGLIPPYKFIPIAEEIGLISQLGNWGLNEACRQLAEFQARGLELSRVSVNLSALQISPMLVSDVESALAQSGLDASALELELTEGIMMDGSQDTVVTLQSLKNIGVRLSIDDFGTGYSSLSYLTRFPLDELKIDRSFVMDIGKSQRNANLVAAIIAMANSLNLELVAEGVETGSQYQFLTEHGAAIIQGYLFSKPVPADALIPMLKERSFDDQIRQLNRGVAFAQR</sequence>
<dbReference type="NCBIfam" id="TIGR00254">
    <property type="entry name" value="GGDEF"/>
    <property type="match status" value="1"/>
</dbReference>
<dbReference type="EMBL" id="BMYM01000001">
    <property type="protein sequence ID" value="GHD26785.1"/>
    <property type="molecule type" value="Genomic_DNA"/>
</dbReference>
<dbReference type="InterPro" id="IPR000160">
    <property type="entry name" value="GGDEF_dom"/>
</dbReference>
<evidence type="ECO:0000259" key="8">
    <source>
        <dbReference type="PROSITE" id="PS50883"/>
    </source>
</evidence>
<protein>
    <recommendedName>
        <fullName evidence="2">cyclic-guanylate-specific phosphodiesterase</fullName>
        <ecNumber evidence="2">3.1.4.52</ecNumber>
    </recommendedName>
</protein>
<dbReference type="SMART" id="SM00304">
    <property type="entry name" value="HAMP"/>
    <property type="match status" value="1"/>
</dbReference>
<dbReference type="PANTHER" id="PTHR44757:SF2">
    <property type="entry name" value="BIOFILM ARCHITECTURE MAINTENANCE PROTEIN MBAA"/>
    <property type="match status" value="1"/>
</dbReference>
<feature type="transmembrane region" description="Helical" evidence="7">
    <location>
        <begin position="201"/>
        <end position="225"/>
    </location>
</feature>
<feature type="domain" description="EAL" evidence="8">
    <location>
        <begin position="508"/>
        <end position="761"/>
    </location>
</feature>
<dbReference type="InterPro" id="IPR043128">
    <property type="entry name" value="Rev_trsase/Diguanyl_cyclase"/>
</dbReference>
<keyword evidence="3" id="KW-0973">c-di-GMP</keyword>
<evidence type="ECO:0000256" key="4">
    <source>
        <dbReference type="ARBA" id="ARBA00051114"/>
    </source>
</evidence>
<dbReference type="SMART" id="SM00052">
    <property type="entry name" value="EAL"/>
    <property type="match status" value="1"/>
</dbReference>
<keyword evidence="12" id="KW-1185">Reference proteome</keyword>
<dbReference type="CDD" id="cd06225">
    <property type="entry name" value="HAMP"/>
    <property type="match status" value="1"/>
</dbReference>
<dbReference type="Pfam" id="PF00563">
    <property type="entry name" value="EAL"/>
    <property type="match status" value="1"/>
</dbReference>
<dbReference type="SUPFAM" id="SSF141868">
    <property type="entry name" value="EAL domain-like"/>
    <property type="match status" value="1"/>
</dbReference>
<keyword evidence="7" id="KW-0472">Membrane</keyword>
<dbReference type="InterPro" id="IPR001633">
    <property type="entry name" value="EAL_dom"/>
</dbReference>
<evidence type="ECO:0000256" key="7">
    <source>
        <dbReference type="SAM" id="Phobius"/>
    </source>
</evidence>
<feature type="coiled-coil region" evidence="5">
    <location>
        <begin position="289"/>
        <end position="323"/>
    </location>
</feature>
<dbReference type="Gene3D" id="6.10.340.10">
    <property type="match status" value="1"/>
</dbReference>
<dbReference type="Gene3D" id="3.30.70.270">
    <property type="match status" value="1"/>
</dbReference>
<evidence type="ECO:0000256" key="2">
    <source>
        <dbReference type="ARBA" id="ARBA00012282"/>
    </source>
</evidence>
<organism evidence="11 12">
    <name type="scientific">Parahalioglobus pacificus</name>
    <dbReference type="NCBI Taxonomy" id="930806"/>
    <lineage>
        <taxon>Bacteria</taxon>
        <taxon>Pseudomonadati</taxon>
        <taxon>Pseudomonadota</taxon>
        <taxon>Gammaproteobacteria</taxon>
        <taxon>Cellvibrionales</taxon>
        <taxon>Halieaceae</taxon>
        <taxon>Parahalioglobus</taxon>
    </lineage>
</organism>
<dbReference type="GO" id="GO:0016020">
    <property type="term" value="C:membrane"/>
    <property type="evidence" value="ECO:0007669"/>
    <property type="project" value="InterPro"/>
</dbReference>
<dbReference type="PANTHER" id="PTHR44757">
    <property type="entry name" value="DIGUANYLATE CYCLASE DGCP"/>
    <property type="match status" value="1"/>
</dbReference>
<feature type="region of interest" description="Disordered" evidence="6">
    <location>
        <begin position="92"/>
        <end position="112"/>
    </location>
</feature>
<dbReference type="Pfam" id="PF00990">
    <property type="entry name" value="GGDEF"/>
    <property type="match status" value="1"/>
</dbReference>
<dbReference type="CDD" id="cd01949">
    <property type="entry name" value="GGDEF"/>
    <property type="match status" value="1"/>
</dbReference>
<accession>A0A918XE90</accession>
<dbReference type="RefSeq" id="WP_189474710.1">
    <property type="nucleotide sequence ID" value="NZ_BMYM01000001.1"/>
</dbReference>
<reference evidence="11" key="1">
    <citation type="journal article" date="2014" name="Int. J. Syst. Evol. Microbiol.">
        <title>Complete genome sequence of Corynebacterium casei LMG S-19264T (=DSM 44701T), isolated from a smear-ripened cheese.</title>
        <authorList>
            <consortium name="US DOE Joint Genome Institute (JGI-PGF)"/>
            <person name="Walter F."/>
            <person name="Albersmeier A."/>
            <person name="Kalinowski J."/>
            <person name="Ruckert C."/>
        </authorList>
    </citation>
    <scope>NUCLEOTIDE SEQUENCE</scope>
    <source>
        <strain evidence="11">KCTC 23430</strain>
    </source>
</reference>
<feature type="domain" description="GGDEF" evidence="10">
    <location>
        <begin position="354"/>
        <end position="499"/>
    </location>
</feature>
<dbReference type="Proteomes" id="UP000644693">
    <property type="component" value="Unassembled WGS sequence"/>
</dbReference>
<comment type="caution">
    <text evidence="11">The sequence shown here is derived from an EMBL/GenBank/DDBJ whole genome shotgun (WGS) entry which is preliminary data.</text>
</comment>
<dbReference type="InterPro" id="IPR003660">
    <property type="entry name" value="HAMP_dom"/>
</dbReference>
<keyword evidence="7" id="KW-1133">Transmembrane helix</keyword>
<gene>
    <name evidence="11" type="ORF">GCM10007053_04160</name>
</gene>
<evidence type="ECO:0000313" key="11">
    <source>
        <dbReference type="EMBL" id="GHD26785.1"/>
    </source>
</evidence>
<evidence type="ECO:0000259" key="9">
    <source>
        <dbReference type="PROSITE" id="PS50885"/>
    </source>
</evidence>
<reference evidence="11" key="2">
    <citation type="submission" date="2020-09" db="EMBL/GenBank/DDBJ databases">
        <authorList>
            <person name="Sun Q."/>
            <person name="Kim S."/>
        </authorList>
    </citation>
    <scope>NUCLEOTIDE SEQUENCE</scope>
    <source>
        <strain evidence="11">KCTC 23430</strain>
    </source>
</reference>
<dbReference type="PROSITE" id="PS50883">
    <property type="entry name" value="EAL"/>
    <property type="match status" value="1"/>
</dbReference>
<comment type="catalytic activity">
    <reaction evidence="4">
        <text>3',3'-c-di-GMP + H2O = 5'-phosphoguanylyl(3'-&gt;5')guanosine + H(+)</text>
        <dbReference type="Rhea" id="RHEA:24902"/>
        <dbReference type="ChEBI" id="CHEBI:15377"/>
        <dbReference type="ChEBI" id="CHEBI:15378"/>
        <dbReference type="ChEBI" id="CHEBI:58754"/>
        <dbReference type="ChEBI" id="CHEBI:58805"/>
        <dbReference type="EC" id="3.1.4.52"/>
    </reaction>
    <physiologicalReaction direction="left-to-right" evidence="4">
        <dbReference type="Rhea" id="RHEA:24903"/>
    </physiologicalReaction>
</comment>
<evidence type="ECO:0000256" key="3">
    <source>
        <dbReference type="ARBA" id="ARBA00022636"/>
    </source>
</evidence>
<evidence type="ECO:0000256" key="5">
    <source>
        <dbReference type="SAM" id="Coils"/>
    </source>
</evidence>
<dbReference type="SMART" id="SM00267">
    <property type="entry name" value="GGDEF"/>
    <property type="match status" value="1"/>
</dbReference>
<proteinExistence type="predicted"/>
<feature type="transmembrane region" description="Helical" evidence="7">
    <location>
        <begin position="6"/>
        <end position="26"/>
    </location>
</feature>
<name>A0A918XE90_9GAMM</name>
<dbReference type="Pfam" id="PF00672">
    <property type="entry name" value="HAMP"/>
    <property type="match status" value="1"/>
</dbReference>
<dbReference type="PROSITE" id="PS50885">
    <property type="entry name" value="HAMP"/>
    <property type="match status" value="1"/>
</dbReference>
<keyword evidence="5" id="KW-0175">Coiled coil</keyword>
<dbReference type="GO" id="GO:0007165">
    <property type="term" value="P:signal transduction"/>
    <property type="evidence" value="ECO:0007669"/>
    <property type="project" value="InterPro"/>
</dbReference>
<dbReference type="EC" id="3.1.4.52" evidence="2"/>
<feature type="domain" description="HAMP" evidence="9">
    <location>
        <begin position="227"/>
        <end position="279"/>
    </location>
</feature>
<dbReference type="CDD" id="cd01948">
    <property type="entry name" value="EAL"/>
    <property type="match status" value="1"/>
</dbReference>